<evidence type="ECO:0000256" key="1">
    <source>
        <dbReference type="SAM" id="Phobius"/>
    </source>
</evidence>
<dbReference type="Proteomes" id="UP000265520">
    <property type="component" value="Unassembled WGS sequence"/>
</dbReference>
<reference evidence="2 3" key="1">
    <citation type="journal article" date="2018" name="Front. Plant Sci.">
        <title>Red Clover (Trifolium pratense) and Zigzag Clover (T. medium) - A Picture of Genomic Similarities and Differences.</title>
        <authorList>
            <person name="Dluhosova J."/>
            <person name="Istvanek J."/>
            <person name="Nedelnik J."/>
            <person name="Repkova J."/>
        </authorList>
    </citation>
    <scope>NUCLEOTIDE SEQUENCE [LARGE SCALE GENOMIC DNA]</scope>
    <source>
        <strain evidence="3">cv. 10/8</strain>
        <tissue evidence="2">Leaf</tissue>
    </source>
</reference>
<proteinExistence type="predicted"/>
<dbReference type="EMBL" id="LXQA010100833">
    <property type="protein sequence ID" value="MCI16435.1"/>
    <property type="molecule type" value="Genomic_DNA"/>
</dbReference>
<sequence>YPDLFIEASEKSSKLSVLVAMAKVPHSFPSGSGFGLLDQFIYDITRGVDRSQHKTSTTERWSAASVCRHVLNVLFLPVKLLGMLIPILLIYHHL</sequence>
<dbReference type="AlphaFoldDB" id="A0A392PZM6"/>
<evidence type="ECO:0000313" key="2">
    <source>
        <dbReference type="EMBL" id="MCI16435.1"/>
    </source>
</evidence>
<keyword evidence="1" id="KW-0472">Membrane</keyword>
<keyword evidence="1" id="KW-1133">Transmembrane helix</keyword>
<name>A0A392PZM6_9FABA</name>
<organism evidence="2 3">
    <name type="scientific">Trifolium medium</name>
    <dbReference type="NCBI Taxonomy" id="97028"/>
    <lineage>
        <taxon>Eukaryota</taxon>
        <taxon>Viridiplantae</taxon>
        <taxon>Streptophyta</taxon>
        <taxon>Embryophyta</taxon>
        <taxon>Tracheophyta</taxon>
        <taxon>Spermatophyta</taxon>
        <taxon>Magnoliopsida</taxon>
        <taxon>eudicotyledons</taxon>
        <taxon>Gunneridae</taxon>
        <taxon>Pentapetalae</taxon>
        <taxon>rosids</taxon>
        <taxon>fabids</taxon>
        <taxon>Fabales</taxon>
        <taxon>Fabaceae</taxon>
        <taxon>Papilionoideae</taxon>
        <taxon>50 kb inversion clade</taxon>
        <taxon>NPAAA clade</taxon>
        <taxon>Hologalegina</taxon>
        <taxon>IRL clade</taxon>
        <taxon>Trifolieae</taxon>
        <taxon>Trifolium</taxon>
    </lineage>
</organism>
<evidence type="ECO:0000313" key="3">
    <source>
        <dbReference type="Proteomes" id="UP000265520"/>
    </source>
</evidence>
<keyword evidence="3" id="KW-1185">Reference proteome</keyword>
<comment type="caution">
    <text evidence="2">The sequence shown here is derived from an EMBL/GenBank/DDBJ whole genome shotgun (WGS) entry which is preliminary data.</text>
</comment>
<keyword evidence="1" id="KW-0812">Transmembrane</keyword>
<feature type="non-terminal residue" evidence="2">
    <location>
        <position position="1"/>
    </location>
</feature>
<protein>
    <submittedName>
        <fullName evidence="2">Uncharacterized protein</fullName>
    </submittedName>
</protein>
<feature type="transmembrane region" description="Helical" evidence="1">
    <location>
        <begin position="70"/>
        <end position="91"/>
    </location>
</feature>
<accession>A0A392PZM6</accession>